<dbReference type="InterPro" id="IPR001064">
    <property type="entry name" value="Beta/gamma_crystallin"/>
</dbReference>
<dbReference type="PRINTS" id="PR01367">
    <property type="entry name" value="BGCRYSTALLIN"/>
</dbReference>
<dbReference type="OMA" id="SVMEEWH"/>
<dbReference type="GeneID" id="115532771"/>
<dbReference type="GO" id="GO:0002088">
    <property type="term" value="P:lens development in camera-type eye"/>
    <property type="evidence" value="ECO:0007669"/>
    <property type="project" value="TreeGrafter"/>
</dbReference>
<keyword evidence="4" id="KW-0677">Repeat</keyword>
<evidence type="ECO:0000313" key="7">
    <source>
        <dbReference type="Proteomes" id="UP000694546"/>
    </source>
</evidence>
<dbReference type="GO" id="GO:0005212">
    <property type="term" value="F:structural constituent of eye lens"/>
    <property type="evidence" value="ECO:0007669"/>
    <property type="project" value="UniProtKB-KW"/>
</dbReference>
<reference evidence="6" key="2">
    <citation type="submission" date="2025-09" db="UniProtKB">
        <authorList>
            <consortium name="Ensembl"/>
        </authorList>
    </citation>
    <scope>IDENTIFICATION</scope>
</reference>
<reference evidence="6" key="1">
    <citation type="submission" date="2025-08" db="UniProtKB">
        <authorList>
            <consortium name="Ensembl"/>
        </authorList>
    </citation>
    <scope>IDENTIFICATION</scope>
</reference>
<evidence type="ECO:0000259" key="5">
    <source>
        <dbReference type="PROSITE" id="PS50915"/>
    </source>
</evidence>
<accession>A0A8C5B4A8</accession>
<keyword evidence="7" id="KW-1185">Reference proteome</keyword>
<feature type="domain" description="Beta/gamma crystallin 'Greek key'" evidence="5">
    <location>
        <begin position="57"/>
        <end position="99"/>
    </location>
</feature>
<dbReference type="Gene3D" id="2.60.20.10">
    <property type="entry name" value="Crystallins"/>
    <property type="match status" value="2"/>
</dbReference>
<sequence>MANYLGKMIMLTDMRLSFQIVFYEDKNFQGRRYECECDSLDFHSYLSRCNSLRVESGAWVVYERPNYMGSQYVLTRGDYPEYQRWMGLNDRLSSCKMIQFSSGSQYKMQLYEKADFRGQAYETIEDCPSVQDKLRLREVYSCKVFDGWWVFYELPNYRGRQYFMEKGEYSKPSDWGAVSPAVQSFRRITE</sequence>
<feature type="domain" description="Beta/gamma crystallin 'Greek key'" evidence="5">
    <location>
        <begin position="147"/>
        <end position="189"/>
    </location>
</feature>
<dbReference type="SMART" id="SM00247">
    <property type="entry name" value="XTALbg"/>
    <property type="match status" value="2"/>
</dbReference>
<evidence type="ECO:0000313" key="6">
    <source>
        <dbReference type="Ensembl" id="ENSGMOP00000041185.1"/>
    </source>
</evidence>
<dbReference type="PANTHER" id="PTHR11818:SF6">
    <property type="entry name" value="GAMMA-CRYSTALLIN S"/>
    <property type="match status" value="1"/>
</dbReference>
<gene>
    <name evidence="6" type="primary">CRYGS</name>
</gene>
<feature type="domain" description="Beta/gamma crystallin 'Greek key'" evidence="5">
    <location>
        <begin position="18"/>
        <end position="56"/>
    </location>
</feature>
<organism evidence="6 7">
    <name type="scientific">Gadus morhua</name>
    <name type="common">Atlantic cod</name>
    <dbReference type="NCBI Taxonomy" id="8049"/>
    <lineage>
        <taxon>Eukaryota</taxon>
        <taxon>Metazoa</taxon>
        <taxon>Chordata</taxon>
        <taxon>Craniata</taxon>
        <taxon>Vertebrata</taxon>
        <taxon>Euteleostomi</taxon>
        <taxon>Actinopterygii</taxon>
        <taxon>Neopterygii</taxon>
        <taxon>Teleostei</taxon>
        <taxon>Neoteleostei</taxon>
        <taxon>Acanthomorphata</taxon>
        <taxon>Zeiogadaria</taxon>
        <taxon>Gadariae</taxon>
        <taxon>Gadiformes</taxon>
        <taxon>Gadoidei</taxon>
        <taxon>Gadidae</taxon>
        <taxon>Gadus</taxon>
    </lineage>
</organism>
<evidence type="ECO:0000256" key="2">
    <source>
        <dbReference type="ARBA" id="ARBA00009646"/>
    </source>
</evidence>
<protein>
    <submittedName>
        <fullName evidence="6">Crystallin gamma S</fullName>
    </submittedName>
</protein>
<dbReference type="OrthoDB" id="8407241at2759"/>
<proteinExistence type="inferred from homology"/>
<dbReference type="RefSeq" id="XP_030198512.1">
    <property type="nucleotide sequence ID" value="XM_030342652.1"/>
</dbReference>
<dbReference type="FunFam" id="2.60.20.10:FF:000001">
    <property type="entry name" value="Crystallin gamma S"/>
    <property type="match status" value="1"/>
</dbReference>
<comment type="function">
    <text evidence="1">Crystallins are the dominant structural components of the vertebrate eye lens.</text>
</comment>
<dbReference type="SUPFAM" id="SSF49695">
    <property type="entry name" value="gamma-Crystallin-like"/>
    <property type="match status" value="1"/>
</dbReference>
<evidence type="ECO:0000256" key="1">
    <source>
        <dbReference type="ARBA" id="ARBA00003689"/>
    </source>
</evidence>
<comment type="similarity">
    <text evidence="2">Belongs to the beta/gamma-crystallin family.</text>
</comment>
<evidence type="ECO:0000256" key="3">
    <source>
        <dbReference type="ARBA" id="ARBA00022613"/>
    </source>
</evidence>
<dbReference type="Proteomes" id="UP000694546">
    <property type="component" value="Chromosome 20"/>
</dbReference>
<dbReference type="PROSITE" id="PS50915">
    <property type="entry name" value="CRYSTALLIN_BETA_GAMMA"/>
    <property type="match status" value="3"/>
</dbReference>
<dbReference type="InterPro" id="IPR050252">
    <property type="entry name" value="Beta/Gamma-Crystallin"/>
</dbReference>
<dbReference type="GeneTree" id="ENSGT00940000160342"/>
<dbReference type="AlphaFoldDB" id="A0A8C5B4A8"/>
<keyword evidence="3" id="KW-0273">Eye lens protein</keyword>
<dbReference type="FunFam" id="2.60.20.10:FF:000003">
    <property type="entry name" value="Crystallin gamma S"/>
    <property type="match status" value="1"/>
</dbReference>
<evidence type="ECO:0000256" key="4">
    <source>
        <dbReference type="ARBA" id="ARBA00022737"/>
    </source>
</evidence>
<dbReference type="Ensembl" id="ENSGMOT00000040046.1">
    <property type="protein sequence ID" value="ENSGMOP00000041185.1"/>
    <property type="gene ID" value="ENSGMOG00000023223.1"/>
</dbReference>
<dbReference type="Pfam" id="PF00030">
    <property type="entry name" value="Crystall"/>
    <property type="match status" value="2"/>
</dbReference>
<dbReference type="InterPro" id="IPR011024">
    <property type="entry name" value="G_crystallin-like"/>
</dbReference>
<name>A0A8C5B4A8_GADMO</name>
<dbReference type="GO" id="GO:0007601">
    <property type="term" value="P:visual perception"/>
    <property type="evidence" value="ECO:0007669"/>
    <property type="project" value="TreeGrafter"/>
</dbReference>
<dbReference type="PANTHER" id="PTHR11818">
    <property type="entry name" value="BETA/GAMMA CRYSTALLIN"/>
    <property type="match status" value="1"/>
</dbReference>